<keyword evidence="5" id="KW-1133">Transmembrane helix</keyword>
<dbReference type="RefSeq" id="WP_073605980.1">
    <property type="nucleotide sequence ID" value="NZ_FQXZ01000046.1"/>
</dbReference>
<organism evidence="8 9">
    <name type="scientific">Vibrio aerogenes CECT 7868</name>
    <dbReference type="NCBI Taxonomy" id="1216006"/>
    <lineage>
        <taxon>Bacteria</taxon>
        <taxon>Pseudomonadati</taxon>
        <taxon>Pseudomonadota</taxon>
        <taxon>Gammaproteobacteria</taxon>
        <taxon>Vibrionales</taxon>
        <taxon>Vibrionaceae</taxon>
        <taxon>Vibrio</taxon>
    </lineage>
</organism>
<dbReference type="InterPro" id="IPR003660">
    <property type="entry name" value="HAMP_dom"/>
</dbReference>
<dbReference type="PANTHER" id="PTHR32089">
    <property type="entry name" value="METHYL-ACCEPTING CHEMOTAXIS PROTEIN MCPB"/>
    <property type="match status" value="1"/>
</dbReference>
<evidence type="ECO:0000256" key="5">
    <source>
        <dbReference type="SAM" id="Phobius"/>
    </source>
</evidence>
<protein>
    <submittedName>
        <fullName evidence="8">Methyl-accepting chemotaxis protein PctC</fullName>
    </submittedName>
</protein>
<dbReference type="Proteomes" id="UP000184608">
    <property type="component" value="Unassembled WGS sequence"/>
</dbReference>
<evidence type="ECO:0000313" key="9">
    <source>
        <dbReference type="Proteomes" id="UP000184608"/>
    </source>
</evidence>
<keyword evidence="5" id="KW-0472">Membrane</keyword>
<dbReference type="STRING" id="1216006.VA7868_04244"/>
<proteinExistence type="inferred from homology"/>
<dbReference type="CDD" id="cd11386">
    <property type="entry name" value="MCP_signal"/>
    <property type="match status" value="1"/>
</dbReference>
<dbReference type="SUPFAM" id="SSF58104">
    <property type="entry name" value="Methyl-accepting chemotaxis protein (MCP) signaling domain"/>
    <property type="match status" value="1"/>
</dbReference>
<gene>
    <name evidence="8" type="primary">pctC_17</name>
    <name evidence="8" type="ORF">VA7868_04244</name>
</gene>
<dbReference type="PANTHER" id="PTHR32089:SF55">
    <property type="entry name" value="METHYL ACCEPTING SENSORY TRANSDUCER WITH CACHE_2 SMALL MOLECULE BINDING DOMAIN"/>
    <property type="match status" value="1"/>
</dbReference>
<evidence type="ECO:0000256" key="4">
    <source>
        <dbReference type="PROSITE-ProRule" id="PRU00284"/>
    </source>
</evidence>
<dbReference type="Pfam" id="PF00672">
    <property type="entry name" value="HAMP"/>
    <property type="match status" value="1"/>
</dbReference>
<feature type="transmembrane region" description="Helical" evidence="5">
    <location>
        <begin position="283"/>
        <end position="302"/>
    </location>
</feature>
<dbReference type="FunFam" id="1.10.287.950:FF:000001">
    <property type="entry name" value="Methyl-accepting chemotaxis sensory transducer"/>
    <property type="match status" value="1"/>
</dbReference>
<dbReference type="PROSITE" id="PS50885">
    <property type="entry name" value="HAMP"/>
    <property type="match status" value="1"/>
</dbReference>
<dbReference type="EMBL" id="FQXZ01000046">
    <property type="protein sequence ID" value="SHI73121.1"/>
    <property type="molecule type" value="Genomic_DNA"/>
</dbReference>
<comment type="subcellular location">
    <subcellularLocation>
        <location evidence="1">Membrane</location>
    </subcellularLocation>
</comment>
<dbReference type="CDD" id="cd06225">
    <property type="entry name" value="HAMP"/>
    <property type="match status" value="1"/>
</dbReference>
<evidence type="ECO:0000256" key="2">
    <source>
        <dbReference type="ARBA" id="ARBA00023224"/>
    </source>
</evidence>
<dbReference type="GO" id="GO:0016020">
    <property type="term" value="C:membrane"/>
    <property type="evidence" value="ECO:0007669"/>
    <property type="project" value="UniProtKB-SubCell"/>
</dbReference>
<feature type="domain" description="Methyl-accepting transducer" evidence="6">
    <location>
        <begin position="362"/>
        <end position="598"/>
    </location>
</feature>
<dbReference type="GO" id="GO:0006935">
    <property type="term" value="P:chemotaxis"/>
    <property type="evidence" value="ECO:0007669"/>
    <property type="project" value="UniProtKB-ARBA"/>
</dbReference>
<keyword evidence="2 4" id="KW-0807">Transducer</keyword>
<dbReference type="SMART" id="SM00304">
    <property type="entry name" value="HAMP"/>
    <property type="match status" value="1"/>
</dbReference>
<dbReference type="Gene3D" id="3.30.450.20">
    <property type="entry name" value="PAS domain"/>
    <property type="match status" value="2"/>
</dbReference>
<feature type="domain" description="HAMP" evidence="7">
    <location>
        <begin position="303"/>
        <end position="357"/>
    </location>
</feature>
<keyword evidence="5" id="KW-0812">Transmembrane</keyword>
<dbReference type="Gene3D" id="1.10.287.950">
    <property type="entry name" value="Methyl-accepting chemotaxis protein"/>
    <property type="match status" value="1"/>
</dbReference>
<evidence type="ECO:0000256" key="1">
    <source>
        <dbReference type="ARBA" id="ARBA00004370"/>
    </source>
</evidence>
<keyword evidence="9" id="KW-1185">Reference proteome</keyword>
<name>A0A1M6DJ11_9VIBR</name>
<evidence type="ECO:0000256" key="3">
    <source>
        <dbReference type="ARBA" id="ARBA00029447"/>
    </source>
</evidence>
<dbReference type="PROSITE" id="PS50111">
    <property type="entry name" value="CHEMOTAXIS_TRANSDUC_2"/>
    <property type="match status" value="1"/>
</dbReference>
<sequence length="634" mass="69048">MKRLGLKKLLLLFVILLVGLSVSLSSMVLYLQGKDILTNTIKRESQLYASSKAAVIETMISEKVNGIHKLATQYKNKPLQGTEEALIEQTKFLANAMNLPSAVIALETGDAYWNQTAKSWPNHKLAVDVRTKSWYQDGRNAPGVTVTEPYSGAGDSYWITIIEKMKGGAIMTDMTLDFLDDIVKSVNDMPGAVALILNQDSTVLASSSKAVKTGEKATDFPWLKEAAQQALSQQSATINYTLDGEDKILFSHRIQAGDKNWYFAIGLSESVAFSELAQSRNSAILVTTIAVIISVLAAYALIQMIYRPVLSLKETVLSLSSGDADLTQRLKVDTDDELGQISQGVNKFIENLQNMMLEITRATTSLQGNAEQMRNRSRENSDIIQNHVSETEQIAAAIEEMNATANAMATDAANTANLTQQANETSIESRKIVTQSQETVSALITDVNKSVDDVQTMNDETQNINSILKVIGDIAEQTNLLALNAAIEAARAGEQGRGFAVVADEVRNLASRTKSSTEEIETALENLLKGTKFVVSSMDNTKGRCQETADSSGQVAESLETMTNYVDEISELSSQIATAAREQSSVTQELSQNMTAISDIVVQLDSNGKQVLQDAEEVTKINQSLVSIVNQFKI</sequence>
<accession>A0A1M6DJ11</accession>
<comment type="similarity">
    <text evidence="3">Belongs to the methyl-accepting chemotaxis (MCP) protein family.</text>
</comment>
<dbReference type="OrthoDB" id="2489132at2"/>
<dbReference type="SMART" id="SM00283">
    <property type="entry name" value="MA"/>
    <property type="match status" value="1"/>
</dbReference>
<evidence type="ECO:0000259" key="6">
    <source>
        <dbReference type="PROSITE" id="PS50111"/>
    </source>
</evidence>
<evidence type="ECO:0000259" key="7">
    <source>
        <dbReference type="PROSITE" id="PS50885"/>
    </source>
</evidence>
<dbReference type="InterPro" id="IPR004089">
    <property type="entry name" value="MCPsignal_dom"/>
</dbReference>
<reference evidence="8 9" key="1">
    <citation type="submission" date="2016-11" db="EMBL/GenBank/DDBJ databases">
        <authorList>
            <person name="Jaros S."/>
            <person name="Januszkiewicz K."/>
            <person name="Wedrychowicz H."/>
        </authorList>
    </citation>
    <scope>NUCLEOTIDE SEQUENCE [LARGE SCALE GENOMIC DNA]</scope>
    <source>
        <strain evidence="8 9">CECT 7868</strain>
    </source>
</reference>
<evidence type="ECO:0000313" key="8">
    <source>
        <dbReference type="EMBL" id="SHI73121.1"/>
    </source>
</evidence>
<dbReference type="GO" id="GO:0007165">
    <property type="term" value="P:signal transduction"/>
    <property type="evidence" value="ECO:0007669"/>
    <property type="project" value="UniProtKB-KW"/>
</dbReference>
<dbReference type="AlphaFoldDB" id="A0A1M6DJ11"/>
<dbReference type="CDD" id="cd12912">
    <property type="entry name" value="PDC2_MCP_like"/>
    <property type="match status" value="1"/>
</dbReference>
<dbReference type="Pfam" id="PF00015">
    <property type="entry name" value="MCPsignal"/>
    <property type="match status" value="1"/>
</dbReference>